<keyword evidence="9" id="KW-0833">Ubl conjugation pathway</keyword>
<evidence type="ECO:0000256" key="7">
    <source>
        <dbReference type="ARBA" id="ARBA00022723"/>
    </source>
</evidence>
<dbReference type="GO" id="GO:0016020">
    <property type="term" value="C:membrane"/>
    <property type="evidence" value="ECO:0007669"/>
    <property type="project" value="UniProtKB-SubCell"/>
</dbReference>
<evidence type="ECO:0000256" key="14">
    <source>
        <dbReference type="PROSITE-ProRule" id="PRU00175"/>
    </source>
</evidence>
<keyword evidence="7" id="KW-0479">Metal-binding</keyword>
<keyword evidence="11 16" id="KW-1133">Transmembrane helix</keyword>
<evidence type="ECO:0000256" key="13">
    <source>
        <dbReference type="ARBA" id="ARBA00024209"/>
    </source>
</evidence>
<keyword evidence="8 14" id="KW-0863">Zinc-finger</keyword>
<evidence type="ECO:0000256" key="12">
    <source>
        <dbReference type="ARBA" id="ARBA00023136"/>
    </source>
</evidence>
<keyword evidence="10" id="KW-0862">Zinc</keyword>
<feature type="region of interest" description="Disordered" evidence="15">
    <location>
        <begin position="173"/>
        <end position="206"/>
    </location>
</feature>
<name>A0ABC8L1N9_ERUVS</name>
<dbReference type="AlphaFoldDB" id="A0ABC8L1N9"/>
<comment type="catalytic activity">
    <reaction evidence="1">
        <text>S-ubiquitinyl-[E2 ubiquitin-conjugating enzyme]-L-cysteine + [acceptor protein]-L-lysine = [E2 ubiquitin-conjugating enzyme]-L-cysteine + N(6)-ubiquitinyl-[acceptor protein]-L-lysine.</text>
        <dbReference type="EC" id="2.3.2.27"/>
    </reaction>
</comment>
<dbReference type="CDD" id="cd16461">
    <property type="entry name" value="RING-H2_EL5-like"/>
    <property type="match status" value="1"/>
</dbReference>
<protein>
    <recommendedName>
        <fullName evidence="4">RING-type E3 ubiquitin transferase</fullName>
        <ecNumber evidence="4">2.3.2.27</ecNumber>
    </recommendedName>
</protein>
<evidence type="ECO:0000313" key="18">
    <source>
        <dbReference type="EMBL" id="CAH8366746.1"/>
    </source>
</evidence>
<keyword evidence="12 16" id="KW-0472">Membrane</keyword>
<reference evidence="18 19" key="1">
    <citation type="submission" date="2022-03" db="EMBL/GenBank/DDBJ databases">
        <authorList>
            <person name="Macdonald S."/>
            <person name="Ahmed S."/>
            <person name="Newling K."/>
        </authorList>
    </citation>
    <scope>NUCLEOTIDE SEQUENCE [LARGE SCALE GENOMIC DNA]</scope>
</reference>
<evidence type="ECO:0000256" key="2">
    <source>
        <dbReference type="ARBA" id="ARBA00004167"/>
    </source>
</evidence>
<organism evidence="18 19">
    <name type="scientific">Eruca vesicaria subsp. sativa</name>
    <name type="common">Garden rocket</name>
    <name type="synonym">Eruca sativa</name>
    <dbReference type="NCBI Taxonomy" id="29727"/>
    <lineage>
        <taxon>Eukaryota</taxon>
        <taxon>Viridiplantae</taxon>
        <taxon>Streptophyta</taxon>
        <taxon>Embryophyta</taxon>
        <taxon>Tracheophyta</taxon>
        <taxon>Spermatophyta</taxon>
        <taxon>Magnoliopsida</taxon>
        <taxon>eudicotyledons</taxon>
        <taxon>Gunneridae</taxon>
        <taxon>Pentapetalae</taxon>
        <taxon>rosids</taxon>
        <taxon>malvids</taxon>
        <taxon>Brassicales</taxon>
        <taxon>Brassicaceae</taxon>
        <taxon>Brassiceae</taxon>
        <taxon>Eruca</taxon>
    </lineage>
</organism>
<dbReference type="Proteomes" id="UP001642260">
    <property type="component" value="Unassembled WGS sequence"/>
</dbReference>
<evidence type="ECO:0000256" key="8">
    <source>
        <dbReference type="ARBA" id="ARBA00022771"/>
    </source>
</evidence>
<keyword evidence="19" id="KW-1185">Reference proteome</keyword>
<comment type="caution">
    <text evidence="18">The sequence shown here is derived from an EMBL/GenBank/DDBJ whole genome shotgun (WGS) entry which is preliminary data.</text>
</comment>
<accession>A0ABC8L1N9</accession>
<evidence type="ECO:0000256" key="11">
    <source>
        <dbReference type="ARBA" id="ARBA00022989"/>
    </source>
</evidence>
<evidence type="ECO:0000256" key="1">
    <source>
        <dbReference type="ARBA" id="ARBA00000900"/>
    </source>
</evidence>
<feature type="domain" description="RING-type" evidence="17">
    <location>
        <begin position="107"/>
        <end position="149"/>
    </location>
</feature>
<dbReference type="EMBL" id="CAKOAT010399599">
    <property type="protein sequence ID" value="CAH8366746.1"/>
    <property type="molecule type" value="Genomic_DNA"/>
</dbReference>
<evidence type="ECO:0000313" key="19">
    <source>
        <dbReference type="Proteomes" id="UP001642260"/>
    </source>
</evidence>
<dbReference type="SMART" id="SM00184">
    <property type="entry name" value="RING"/>
    <property type="match status" value="1"/>
</dbReference>
<evidence type="ECO:0000256" key="9">
    <source>
        <dbReference type="ARBA" id="ARBA00022786"/>
    </source>
</evidence>
<dbReference type="EC" id="2.3.2.27" evidence="4"/>
<feature type="compositionally biased region" description="Low complexity" evidence="15">
    <location>
        <begin position="176"/>
        <end position="191"/>
    </location>
</feature>
<evidence type="ECO:0000256" key="15">
    <source>
        <dbReference type="SAM" id="MobiDB-lite"/>
    </source>
</evidence>
<proteinExistence type="inferred from homology"/>
<dbReference type="FunFam" id="3.30.40.10:FF:000187">
    <property type="entry name" value="E3 ubiquitin-protein ligase ATL6"/>
    <property type="match status" value="1"/>
</dbReference>
<dbReference type="InterPro" id="IPR001841">
    <property type="entry name" value="Znf_RING"/>
</dbReference>
<evidence type="ECO:0000256" key="6">
    <source>
        <dbReference type="ARBA" id="ARBA00022692"/>
    </source>
</evidence>
<dbReference type="InterPro" id="IPR044600">
    <property type="entry name" value="ATL1/ATL16-like"/>
</dbReference>
<evidence type="ECO:0000256" key="4">
    <source>
        <dbReference type="ARBA" id="ARBA00012483"/>
    </source>
</evidence>
<sequence length="206" mass="22272">MDGSDDNNISNSATYDMRGEVTLVAIVILFFIYLVMSLLYLYCCVSPSRSHHIRSRNRRPTMVFFVPTNPSHTASRGLHPAILNSLPVVTFSSSSEDAATRRDHIDCAVCLSEFEEGESGRVLPGCKHAFHVECIDMWFHSHSTCPLCRTLVEPLGGSVVPVEEQVAITIPPVPVSATEPGSTSGSGSSAEDLGRNPAAIEGPRSI</sequence>
<dbReference type="GO" id="GO:0061630">
    <property type="term" value="F:ubiquitin protein ligase activity"/>
    <property type="evidence" value="ECO:0007669"/>
    <property type="project" value="UniProtKB-EC"/>
</dbReference>
<keyword evidence="5" id="KW-0808">Transferase</keyword>
<evidence type="ECO:0000256" key="16">
    <source>
        <dbReference type="SAM" id="Phobius"/>
    </source>
</evidence>
<comment type="pathway">
    <text evidence="3">Protein modification; protein ubiquitination.</text>
</comment>
<evidence type="ECO:0000256" key="5">
    <source>
        <dbReference type="ARBA" id="ARBA00022679"/>
    </source>
</evidence>
<gene>
    <name evidence="18" type="ORF">ERUC_LOCUS30669</name>
</gene>
<dbReference type="SUPFAM" id="SSF57850">
    <property type="entry name" value="RING/U-box"/>
    <property type="match status" value="1"/>
</dbReference>
<dbReference type="InterPro" id="IPR013083">
    <property type="entry name" value="Znf_RING/FYVE/PHD"/>
</dbReference>
<dbReference type="PANTHER" id="PTHR46913">
    <property type="entry name" value="RING-H2 FINGER PROTEIN ATL16"/>
    <property type="match status" value="1"/>
</dbReference>
<dbReference type="PANTHER" id="PTHR46913:SF1">
    <property type="entry name" value="RING-H2 FINGER PROTEIN ATL16"/>
    <property type="match status" value="1"/>
</dbReference>
<dbReference type="GO" id="GO:0008270">
    <property type="term" value="F:zinc ion binding"/>
    <property type="evidence" value="ECO:0007669"/>
    <property type="project" value="UniProtKB-KW"/>
</dbReference>
<evidence type="ECO:0000256" key="3">
    <source>
        <dbReference type="ARBA" id="ARBA00004906"/>
    </source>
</evidence>
<dbReference type="PROSITE" id="PS50089">
    <property type="entry name" value="ZF_RING_2"/>
    <property type="match status" value="1"/>
</dbReference>
<evidence type="ECO:0000259" key="17">
    <source>
        <dbReference type="PROSITE" id="PS50089"/>
    </source>
</evidence>
<dbReference type="Pfam" id="PF13639">
    <property type="entry name" value="zf-RING_2"/>
    <property type="match status" value="1"/>
</dbReference>
<evidence type="ECO:0000256" key="10">
    <source>
        <dbReference type="ARBA" id="ARBA00022833"/>
    </source>
</evidence>
<comment type="subcellular location">
    <subcellularLocation>
        <location evidence="2">Membrane</location>
        <topology evidence="2">Single-pass membrane protein</topology>
    </subcellularLocation>
</comment>
<keyword evidence="6 16" id="KW-0812">Transmembrane</keyword>
<comment type="similarity">
    <text evidence="13">Belongs to the RING-type zinc finger family. ATL subfamily.</text>
</comment>
<feature type="transmembrane region" description="Helical" evidence="16">
    <location>
        <begin position="21"/>
        <end position="42"/>
    </location>
</feature>
<dbReference type="Gene3D" id="3.30.40.10">
    <property type="entry name" value="Zinc/RING finger domain, C3HC4 (zinc finger)"/>
    <property type="match status" value="1"/>
</dbReference>